<gene>
    <name evidence="2" type="ORF">DAX73_27575</name>
    <name evidence="1" type="ORF">DAX92_27205</name>
</gene>
<accession>A0A7Z1TGJ3</accession>
<dbReference type="AlphaFoldDB" id="A0A7Z1TGJ3"/>
<sequence>MDNNIIVNITIPKVIGESGMLYLKKGTTIFDAIQGLEQHILLDKIMKSKTEFNQFVLVYLNEQRVKNPLLPIDSNCCIDIIIPMAGG</sequence>
<reference evidence="3 4" key="1">
    <citation type="submission" date="2018-04" db="EMBL/GenBank/DDBJ databases">
        <title>Whole genome sequencing of Salmonella enterica.</title>
        <authorList>
            <person name="Bell R."/>
        </authorList>
    </citation>
    <scope>NUCLEOTIDE SEQUENCE [LARGE SCALE GENOMIC DNA]</scope>
    <source>
        <strain evidence="1 4">CFSAN058609</strain>
        <strain evidence="2 3">CFSAN058610</strain>
    </source>
</reference>
<protein>
    <recommendedName>
        <fullName evidence="5">MoaD/ThiS family protein</fullName>
    </recommendedName>
</protein>
<evidence type="ECO:0000313" key="1">
    <source>
        <dbReference type="EMBL" id="PUF26123.1"/>
    </source>
</evidence>
<dbReference type="RefSeq" id="WP_154708204.1">
    <property type="nucleotide sequence ID" value="NZ_QARO01000060.1"/>
</dbReference>
<organism evidence="2 3">
    <name type="scientific">Salmonella enterica I</name>
    <dbReference type="NCBI Taxonomy" id="59201"/>
    <lineage>
        <taxon>Bacteria</taxon>
        <taxon>Pseudomonadati</taxon>
        <taxon>Pseudomonadota</taxon>
        <taxon>Gammaproteobacteria</taxon>
        <taxon>Enterobacterales</taxon>
        <taxon>Enterobacteriaceae</taxon>
        <taxon>Salmonella</taxon>
    </lineage>
</organism>
<dbReference type="Proteomes" id="UP000251540">
    <property type="component" value="Unassembled WGS sequence"/>
</dbReference>
<evidence type="ECO:0000313" key="2">
    <source>
        <dbReference type="EMBL" id="PUF50561.1"/>
    </source>
</evidence>
<evidence type="ECO:0008006" key="5">
    <source>
        <dbReference type="Google" id="ProtNLM"/>
    </source>
</evidence>
<proteinExistence type="predicted"/>
<evidence type="ECO:0000313" key="3">
    <source>
        <dbReference type="Proteomes" id="UP000251351"/>
    </source>
</evidence>
<dbReference type="EMBL" id="QARP01000058">
    <property type="protein sequence ID" value="PUF26123.1"/>
    <property type="molecule type" value="Genomic_DNA"/>
</dbReference>
<dbReference type="Proteomes" id="UP000251351">
    <property type="component" value="Unassembled WGS sequence"/>
</dbReference>
<comment type="caution">
    <text evidence="2">The sequence shown here is derived from an EMBL/GenBank/DDBJ whole genome shotgun (WGS) entry which is preliminary data.</text>
</comment>
<dbReference type="EMBL" id="QARO01000060">
    <property type="protein sequence ID" value="PUF50561.1"/>
    <property type="molecule type" value="Genomic_DNA"/>
</dbReference>
<evidence type="ECO:0000313" key="4">
    <source>
        <dbReference type="Proteomes" id="UP000251540"/>
    </source>
</evidence>
<name>A0A7Z1TGJ3_SALET</name>